<feature type="domain" description="DUF4444" evidence="1">
    <location>
        <begin position="197"/>
        <end position="238"/>
    </location>
</feature>
<dbReference type="Pfam" id="PF14563">
    <property type="entry name" value="DUF4444"/>
    <property type="match status" value="1"/>
</dbReference>
<dbReference type="InterPro" id="IPR045864">
    <property type="entry name" value="aa-tRNA-synth_II/BPL/LPL"/>
</dbReference>
<evidence type="ECO:0000313" key="4">
    <source>
        <dbReference type="Proteomes" id="UP001210720"/>
    </source>
</evidence>
<dbReference type="SUPFAM" id="SSF55681">
    <property type="entry name" value="Class II aaRS and biotin synthetases"/>
    <property type="match status" value="1"/>
</dbReference>
<dbReference type="RefSeq" id="WP_271434042.1">
    <property type="nucleotide sequence ID" value="NZ_JAQIOY010000011.1"/>
</dbReference>
<evidence type="ECO:0000313" key="3">
    <source>
        <dbReference type="EMBL" id="MDA7426687.1"/>
    </source>
</evidence>
<protein>
    <submittedName>
        <fullName evidence="3">DUF4444 domain-containing protein</fullName>
    </submittedName>
</protein>
<dbReference type="InterPro" id="IPR028044">
    <property type="entry name" value="DUF4444"/>
</dbReference>
<dbReference type="InterPro" id="IPR004143">
    <property type="entry name" value="BPL_LPL_catalytic"/>
</dbReference>
<reference evidence="3 4" key="1">
    <citation type="submission" date="2023-01" db="EMBL/GenBank/DDBJ databases">
        <title>Thalassococcus onchidii sp. nov., isolated from a marine invertebrate from the South China Sea.</title>
        <authorList>
            <person name="Xu S."/>
            <person name="Liu Z."/>
            <person name="Xu Y."/>
        </authorList>
    </citation>
    <scope>NUCLEOTIDE SEQUENCE [LARGE SCALE GENOMIC DNA]</scope>
    <source>
        <strain evidence="3 4">KCTC 32084</strain>
    </source>
</reference>
<evidence type="ECO:0000259" key="2">
    <source>
        <dbReference type="Pfam" id="PF16917"/>
    </source>
</evidence>
<sequence>MTSDLETEEAPTFPPLMWGEEAQDSALRHACQRATLGCDAGLVAYRITDSVLEGTLVFAPEVPLADAAQMLPLCGVGFQNALGALAPPEVAVHLRWDGGILVNGAACGRLRLVAAQTDPDTVPDWLVVGFTLPLWPDSDNPGTNPDETSLYAEGCADVSPPRLLESWARHSLHWINRWEDDGAKALHNEWRGLAHGVGEPASQNGLTGTFLGVDERFGMLLRDDETTHLIPLTTLLEETP</sequence>
<dbReference type="Gene3D" id="2.30.30.100">
    <property type="match status" value="1"/>
</dbReference>
<comment type="caution">
    <text evidence="3">The sequence shown here is derived from an EMBL/GenBank/DDBJ whole genome shotgun (WGS) entry which is preliminary data.</text>
</comment>
<evidence type="ECO:0000259" key="1">
    <source>
        <dbReference type="Pfam" id="PF14563"/>
    </source>
</evidence>
<proteinExistence type="predicted"/>
<dbReference type="Gene3D" id="3.30.930.10">
    <property type="entry name" value="Bira Bifunctional Protein, Domain 2"/>
    <property type="match status" value="1"/>
</dbReference>
<feature type="domain" description="BPL/LPL catalytic" evidence="2">
    <location>
        <begin position="13"/>
        <end position="191"/>
    </location>
</feature>
<dbReference type="Proteomes" id="UP001210720">
    <property type="component" value="Unassembled WGS sequence"/>
</dbReference>
<keyword evidence="4" id="KW-1185">Reference proteome</keyword>
<dbReference type="Pfam" id="PF16917">
    <property type="entry name" value="BPL_LplA_LipB_2"/>
    <property type="match status" value="1"/>
</dbReference>
<name>A0ABT4XXR7_9RHOB</name>
<dbReference type="EMBL" id="JAQIOY010000011">
    <property type="protein sequence ID" value="MDA7426687.1"/>
    <property type="molecule type" value="Genomic_DNA"/>
</dbReference>
<organism evidence="3 4">
    <name type="scientific">Thalassococcus lentus</name>
    <dbReference type="NCBI Taxonomy" id="1210524"/>
    <lineage>
        <taxon>Bacteria</taxon>
        <taxon>Pseudomonadati</taxon>
        <taxon>Pseudomonadota</taxon>
        <taxon>Alphaproteobacteria</taxon>
        <taxon>Rhodobacterales</taxon>
        <taxon>Roseobacteraceae</taxon>
        <taxon>Thalassococcus</taxon>
    </lineage>
</organism>
<gene>
    <name evidence="3" type="ORF">PFY00_18280</name>
</gene>
<accession>A0ABT4XXR7</accession>